<evidence type="ECO:0000256" key="4">
    <source>
        <dbReference type="ARBA" id="ARBA00051114"/>
    </source>
</evidence>
<dbReference type="PROSITE" id="PS50883">
    <property type="entry name" value="EAL"/>
    <property type="match status" value="1"/>
</dbReference>
<evidence type="ECO:0000256" key="1">
    <source>
        <dbReference type="ARBA" id="ARBA00001946"/>
    </source>
</evidence>
<comment type="catalytic activity">
    <reaction evidence="4">
        <text>3',3'-c-di-GMP + H2O = 5'-phosphoguanylyl(3'-&gt;5')guanosine + H(+)</text>
        <dbReference type="Rhea" id="RHEA:24902"/>
        <dbReference type="ChEBI" id="CHEBI:15377"/>
        <dbReference type="ChEBI" id="CHEBI:15378"/>
        <dbReference type="ChEBI" id="CHEBI:58754"/>
        <dbReference type="ChEBI" id="CHEBI:58805"/>
        <dbReference type="EC" id="3.1.4.52"/>
    </reaction>
    <physiologicalReaction direction="left-to-right" evidence="4">
        <dbReference type="Rhea" id="RHEA:24903"/>
    </physiologicalReaction>
</comment>
<evidence type="ECO:0000313" key="8">
    <source>
        <dbReference type="Proteomes" id="UP000253769"/>
    </source>
</evidence>
<evidence type="ECO:0000259" key="5">
    <source>
        <dbReference type="PROSITE" id="PS50883"/>
    </source>
</evidence>
<dbReference type="Gene3D" id="3.30.450.20">
    <property type="entry name" value="PAS domain"/>
    <property type="match status" value="1"/>
</dbReference>
<dbReference type="InterPro" id="IPR029150">
    <property type="entry name" value="dCache_3"/>
</dbReference>
<organism evidence="7 8">
    <name type="scientific">Motiliproteus coralliicola</name>
    <dbReference type="NCBI Taxonomy" id="2283196"/>
    <lineage>
        <taxon>Bacteria</taxon>
        <taxon>Pseudomonadati</taxon>
        <taxon>Pseudomonadota</taxon>
        <taxon>Gammaproteobacteria</taxon>
        <taxon>Oceanospirillales</taxon>
        <taxon>Oceanospirillaceae</taxon>
        <taxon>Motiliproteus</taxon>
    </lineage>
</organism>
<evidence type="ECO:0000256" key="3">
    <source>
        <dbReference type="ARBA" id="ARBA00022636"/>
    </source>
</evidence>
<dbReference type="PANTHER" id="PTHR44757:SF2">
    <property type="entry name" value="BIOFILM ARCHITECTURE MAINTENANCE PROTEIN MBAA"/>
    <property type="match status" value="1"/>
</dbReference>
<accession>A0A369WSK5</accession>
<dbReference type="CDD" id="cd01948">
    <property type="entry name" value="EAL"/>
    <property type="match status" value="1"/>
</dbReference>
<feature type="domain" description="EAL" evidence="5">
    <location>
        <begin position="684"/>
        <end position="938"/>
    </location>
</feature>
<keyword evidence="8" id="KW-1185">Reference proteome</keyword>
<dbReference type="FunFam" id="3.30.70.270:FF:000001">
    <property type="entry name" value="Diguanylate cyclase domain protein"/>
    <property type="match status" value="1"/>
</dbReference>
<dbReference type="InterPro" id="IPR043128">
    <property type="entry name" value="Rev_trsase/Diguanyl_cyclase"/>
</dbReference>
<dbReference type="SMART" id="SM00052">
    <property type="entry name" value="EAL"/>
    <property type="match status" value="1"/>
</dbReference>
<dbReference type="InterPro" id="IPR029787">
    <property type="entry name" value="Nucleotide_cyclase"/>
</dbReference>
<dbReference type="SMART" id="SM00267">
    <property type="entry name" value="GGDEF"/>
    <property type="match status" value="1"/>
</dbReference>
<reference evidence="7 8" key="1">
    <citation type="submission" date="2018-07" db="EMBL/GenBank/DDBJ databases">
        <title>Motiliproteus coralliicola sp. nov., a bacterium isolated from Coral.</title>
        <authorList>
            <person name="Wang G."/>
        </authorList>
    </citation>
    <scope>NUCLEOTIDE SEQUENCE [LARGE SCALE GENOMIC DNA]</scope>
    <source>
        <strain evidence="7 8">C34</strain>
    </source>
</reference>
<dbReference type="InterPro" id="IPR035919">
    <property type="entry name" value="EAL_sf"/>
</dbReference>
<dbReference type="NCBIfam" id="TIGR00254">
    <property type="entry name" value="GGDEF"/>
    <property type="match status" value="1"/>
</dbReference>
<dbReference type="PROSITE" id="PS50887">
    <property type="entry name" value="GGDEF"/>
    <property type="match status" value="1"/>
</dbReference>
<dbReference type="AlphaFoldDB" id="A0A369WSK5"/>
<dbReference type="SUPFAM" id="SSF55073">
    <property type="entry name" value="Nucleotide cyclase"/>
    <property type="match status" value="1"/>
</dbReference>
<dbReference type="Pfam" id="PF00990">
    <property type="entry name" value="GGDEF"/>
    <property type="match status" value="1"/>
</dbReference>
<dbReference type="Pfam" id="PF14827">
    <property type="entry name" value="dCache_3"/>
    <property type="match status" value="1"/>
</dbReference>
<dbReference type="InterPro" id="IPR001633">
    <property type="entry name" value="EAL_dom"/>
</dbReference>
<dbReference type="Gene3D" id="3.20.20.450">
    <property type="entry name" value="EAL domain"/>
    <property type="match status" value="1"/>
</dbReference>
<dbReference type="EC" id="3.1.4.52" evidence="2"/>
<dbReference type="FunFam" id="3.20.20.450:FF:000001">
    <property type="entry name" value="Cyclic di-GMP phosphodiesterase yahA"/>
    <property type="match status" value="1"/>
</dbReference>
<dbReference type="Proteomes" id="UP000253769">
    <property type="component" value="Unassembled WGS sequence"/>
</dbReference>
<dbReference type="SUPFAM" id="SSF55785">
    <property type="entry name" value="PYP-like sensor domain (PAS domain)"/>
    <property type="match status" value="1"/>
</dbReference>
<evidence type="ECO:0000259" key="6">
    <source>
        <dbReference type="PROSITE" id="PS50887"/>
    </source>
</evidence>
<dbReference type="EMBL" id="QQOH01000001">
    <property type="protein sequence ID" value="RDE24153.1"/>
    <property type="molecule type" value="Genomic_DNA"/>
</dbReference>
<dbReference type="SUPFAM" id="SSF141868">
    <property type="entry name" value="EAL domain-like"/>
    <property type="match status" value="1"/>
</dbReference>
<dbReference type="GO" id="GO:0071111">
    <property type="term" value="F:cyclic-guanylate-specific phosphodiesterase activity"/>
    <property type="evidence" value="ECO:0007669"/>
    <property type="project" value="UniProtKB-EC"/>
</dbReference>
<dbReference type="Pfam" id="PF00563">
    <property type="entry name" value="EAL"/>
    <property type="match status" value="1"/>
</dbReference>
<dbReference type="Gene3D" id="3.30.70.270">
    <property type="match status" value="1"/>
</dbReference>
<dbReference type="CDD" id="cd01949">
    <property type="entry name" value="GGDEF"/>
    <property type="match status" value="1"/>
</dbReference>
<keyword evidence="3" id="KW-0973">c-di-GMP</keyword>
<dbReference type="InterPro" id="IPR000160">
    <property type="entry name" value="GGDEF_dom"/>
</dbReference>
<name>A0A369WSK5_9GAMM</name>
<comment type="caution">
    <text evidence="7">The sequence shown here is derived from an EMBL/GenBank/DDBJ whole genome shotgun (WGS) entry which is preliminary data.</text>
</comment>
<proteinExistence type="predicted"/>
<dbReference type="InterPro" id="IPR035965">
    <property type="entry name" value="PAS-like_dom_sf"/>
</dbReference>
<evidence type="ECO:0000313" key="7">
    <source>
        <dbReference type="EMBL" id="RDE24153.1"/>
    </source>
</evidence>
<sequence length="945" mass="107010">MHRRFFSLKWKLLLLMTGVLFTLGLAVSGISYLHEENLLESERQKQHRENVAELERQIRAVQQQLIKRLEYLTLLIQPDDKTLTPSQLQQKLARHYSFVEVLWGLEALQANSVSQGVILARGNDTSVLQDQNLQAIQGEQPMVGLSCDEGCRALASVPLMLSDGETGSLGVATSLAEVVLQSQQRTGWDTGVLIKNEMVEPATLPDWQLNIVAMSNISRVLPQLRALTEQQNFRGSGSYLLQQEGRSIEVSLTPLQGLDDRQQAYWVQIADVSSGYADIQKTFIIQLGITLGSLFASGFLIVSLLNAPMRKLGQVAATLPSLALRDFDHVRNQFENQKGFGKESDDELSLLIRSTVQLADELERLDREMRMRNLKLERSSQQLSRQKDFASGLLDNAQAVILVQDTQGRCKSLNRFGRQLLGHSEWQSQTRDFHELFGELNKDSVSQMEELYTGMRHHFRHETRCFDVYGNLRTLSWIHSSLTQNDRSHSILSIGMDVTEQVKVQRQLRWLANHDSLTNLPNRSSLQQQLHRRIEQARDRQSQLAVMFCDLDNFKQINDTLGHPVGDELLIQVAERLKRVVRHQDTVARIGGDEFVILIDDHSHGEEVLKTADSMLECLEATYNIQGQELYISASIGIAFYPEHGGDATALIKNADIAMYQSKSDGRKQYSVYSHAQSQGMEERLNLTADLRHGLQRNEFELYYQPQVSIDEARIVGVEALIRWHHPEQGMVPPDKFIGIAEETGQIIDMGRWIIREACQQLQSWSRDGMSDVRMSINLAGPQIMSDSLLDDIRRVLEETGVDPNSLEFEITESFIMSQPENTIARLNQIKSLGIKLSIDDFGTGYSSLGYLKRLPIDKLKIDKSFVFDIGRCSDDEAIAVAVIGLGQSLNLQVIAEGVEEAQHVEFLRDHGCDELQGFYYSKPLPADDCADFIRHYRVEKQIPQ</sequence>
<evidence type="ECO:0000256" key="2">
    <source>
        <dbReference type="ARBA" id="ARBA00012282"/>
    </source>
</evidence>
<protein>
    <recommendedName>
        <fullName evidence="2">cyclic-guanylate-specific phosphodiesterase</fullName>
        <ecNumber evidence="2">3.1.4.52</ecNumber>
    </recommendedName>
</protein>
<dbReference type="OrthoDB" id="8416215at2"/>
<dbReference type="RefSeq" id="WP_114693735.1">
    <property type="nucleotide sequence ID" value="NZ_QQOH01000001.1"/>
</dbReference>
<dbReference type="NCBIfam" id="TIGR00229">
    <property type="entry name" value="sensory_box"/>
    <property type="match status" value="1"/>
</dbReference>
<dbReference type="GO" id="GO:0071732">
    <property type="term" value="P:cellular response to nitric oxide"/>
    <property type="evidence" value="ECO:0007669"/>
    <property type="project" value="UniProtKB-ARBA"/>
</dbReference>
<comment type="cofactor">
    <cofactor evidence="1">
        <name>Mg(2+)</name>
        <dbReference type="ChEBI" id="CHEBI:18420"/>
    </cofactor>
</comment>
<dbReference type="InterPro" id="IPR000014">
    <property type="entry name" value="PAS"/>
</dbReference>
<dbReference type="InterPro" id="IPR052155">
    <property type="entry name" value="Biofilm_reg_signaling"/>
</dbReference>
<dbReference type="PANTHER" id="PTHR44757">
    <property type="entry name" value="DIGUANYLATE CYCLASE DGCP"/>
    <property type="match status" value="1"/>
</dbReference>
<feature type="domain" description="GGDEF" evidence="6">
    <location>
        <begin position="542"/>
        <end position="675"/>
    </location>
</feature>
<gene>
    <name evidence="7" type="ORF">DV711_00705</name>
</gene>